<name>A0A6G1JJS4_9PLEO</name>
<proteinExistence type="predicted"/>
<gene>
    <name evidence="1" type="ORF">K458DRAFT_382390</name>
</gene>
<evidence type="ECO:0000313" key="2">
    <source>
        <dbReference type="Proteomes" id="UP000799291"/>
    </source>
</evidence>
<organism evidence="1 2">
    <name type="scientific">Lentithecium fluviatile CBS 122367</name>
    <dbReference type="NCBI Taxonomy" id="1168545"/>
    <lineage>
        <taxon>Eukaryota</taxon>
        <taxon>Fungi</taxon>
        <taxon>Dikarya</taxon>
        <taxon>Ascomycota</taxon>
        <taxon>Pezizomycotina</taxon>
        <taxon>Dothideomycetes</taxon>
        <taxon>Pleosporomycetidae</taxon>
        <taxon>Pleosporales</taxon>
        <taxon>Massarineae</taxon>
        <taxon>Lentitheciaceae</taxon>
        <taxon>Lentithecium</taxon>
    </lineage>
</organism>
<keyword evidence="2" id="KW-1185">Reference proteome</keyword>
<dbReference type="EMBL" id="MU005570">
    <property type="protein sequence ID" value="KAF2690817.1"/>
    <property type="molecule type" value="Genomic_DNA"/>
</dbReference>
<protein>
    <submittedName>
        <fullName evidence="1">Uncharacterized protein</fullName>
    </submittedName>
</protein>
<sequence>MRRERLLASECASMASSPNAPKRSASCGVTYLAGTDRDICMQSLLLADARFVGACPSASIADQRAAQRMLHQANNTTRRQFHIDCGCSLSWPAASAIQLVFDPLTLGLCVTTPGPCNIRAQGQRNIASDHRCGPRREGPTDWEAMVTLTCTYPEHLRPASALTFSRHANIVAGSLQHRQSFLFLDHSCHHGLLAGLAHQG</sequence>
<dbReference type="Proteomes" id="UP000799291">
    <property type="component" value="Unassembled WGS sequence"/>
</dbReference>
<dbReference type="AlphaFoldDB" id="A0A6G1JJS4"/>
<accession>A0A6G1JJS4</accession>
<reference evidence="1" key="1">
    <citation type="journal article" date="2020" name="Stud. Mycol.">
        <title>101 Dothideomycetes genomes: a test case for predicting lifestyles and emergence of pathogens.</title>
        <authorList>
            <person name="Haridas S."/>
            <person name="Albert R."/>
            <person name="Binder M."/>
            <person name="Bloem J."/>
            <person name="Labutti K."/>
            <person name="Salamov A."/>
            <person name="Andreopoulos B."/>
            <person name="Baker S."/>
            <person name="Barry K."/>
            <person name="Bills G."/>
            <person name="Bluhm B."/>
            <person name="Cannon C."/>
            <person name="Castanera R."/>
            <person name="Culley D."/>
            <person name="Daum C."/>
            <person name="Ezra D."/>
            <person name="Gonzalez J."/>
            <person name="Henrissat B."/>
            <person name="Kuo A."/>
            <person name="Liang C."/>
            <person name="Lipzen A."/>
            <person name="Lutzoni F."/>
            <person name="Magnuson J."/>
            <person name="Mondo S."/>
            <person name="Nolan M."/>
            <person name="Ohm R."/>
            <person name="Pangilinan J."/>
            <person name="Park H.-J."/>
            <person name="Ramirez L."/>
            <person name="Alfaro M."/>
            <person name="Sun H."/>
            <person name="Tritt A."/>
            <person name="Yoshinaga Y."/>
            <person name="Zwiers L.-H."/>
            <person name="Turgeon B."/>
            <person name="Goodwin S."/>
            <person name="Spatafora J."/>
            <person name="Crous P."/>
            <person name="Grigoriev I."/>
        </authorList>
    </citation>
    <scope>NUCLEOTIDE SEQUENCE</scope>
    <source>
        <strain evidence="1">CBS 122367</strain>
    </source>
</reference>
<evidence type="ECO:0000313" key="1">
    <source>
        <dbReference type="EMBL" id="KAF2690817.1"/>
    </source>
</evidence>